<dbReference type="AlphaFoldDB" id="A0AAE0K1Y2"/>
<dbReference type="EMBL" id="JAULSW010000010">
    <property type="protein sequence ID" value="KAK3368511.1"/>
    <property type="molecule type" value="Genomic_DNA"/>
</dbReference>
<dbReference type="Proteomes" id="UP001285441">
    <property type="component" value="Unassembled WGS sequence"/>
</dbReference>
<dbReference type="InterPro" id="IPR057654">
    <property type="entry name" value="Znf-CCCH_tandem"/>
</dbReference>
<evidence type="ECO:0000259" key="3">
    <source>
        <dbReference type="PROSITE" id="PS50103"/>
    </source>
</evidence>
<accession>A0AAE0K1Y2</accession>
<dbReference type="Pfam" id="PF25540">
    <property type="entry name" value="DUF7923"/>
    <property type="match status" value="1"/>
</dbReference>
<keyword evidence="1" id="KW-0479">Metal-binding</keyword>
<keyword evidence="1" id="KW-0863">Zinc-finger</keyword>
<dbReference type="PROSITE" id="PS50103">
    <property type="entry name" value="ZF_C3H1"/>
    <property type="match status" value="1"/>
</dbReference>
<dbReference type="Pfam" id="PF25542">
    <property type="entry name" value="zf-CCCH_12"/>
    <property type="match status" value="1"/>
</dbReference>
<keyword evidence="5" id="KW-1185">Reference proteome</keyword>
<feature type="zinc finger region" description="C3H1-type" evidence="1">
    <location>
        <begin position="441"/>
        <end position="474"/>
    </location>
</feature>
<dbReference type="PANTHER" id="PTHR37543:SF1">
    <property type="entry name" value="CCCH ZINC FINGER DNA BINDING PROTEIN (AFU_ORTHOLOGUE AFUA_5G12760)"/>
    <property type="match status" value="1"/>
</dbReference>
<dbReference type="InterPro" id="IPR057683">
    <property type="entry name" value="DUF7923"/>
</dbReference>
<comment type="caution">
    <text evidence="4">The sequence shown here is derived from an EMBL/GenBank/DDBJ whole genome shotgun (WGS) entry which is preliminary data.</text>
</comment>
<organism evidence="4 5">
    <name type="scientific">Podospora didyma</name>
    <dbReference type="NCBI Taxonomy" id="330526"/>
    <lineage>
        <taxon>Eukaryota</taxon>
        <taxon>Fungi</taxon>
        <taxon>Dikarya</taxon>
        <taxon>Ascomycota</taxon>
        <taxon>Pezizomycotina</taxon>
        <taxon>Sordariomycetes</taxon>
        <taxon>Sordariomycetidae</taxon>
        <taxon>Sordariales</taxon>
        <taxon>Podosporaceae</taxon>
        <taxon>Podospora</taxon>
    </lineage>
</organism>
<feature type="compositionally biased region" description="Low complexity" evidence="2">
    <location>
        <begin position="305"/>
        <end position="316"/>
    </location>
</feature>
<dbReference type="PANTHER" id="PTHR37543">
    <property type="entry name" value="CCCH ZINC FINGER DNA BINDING PROTEIN (AFU_ORTHOLOGUE AFUA_5G12760)"/>
    <property type="match status" value="1"/>
</dbReference>
<dbReference type="Pfam" id="PF25543">
    <property type="entry name" value="zf-CCCH_tandem"/>
    <property type="match status" value="1"/>
</dbReference>
<feature type="domain" description="C3H1-type" evidence="3">
    <location>
        <begin position="441"/>
        <end position="474"/>
    </location>
</feature>
<dbReference type="GO" id="GO:0008270">
    <property type="term" value="F:zinc ion binding"/>
    <property type="evidence" value="ECO:0007669"/>
    <property type="project" value="UniProtKB-KW"/>
</dbReference>
<reference evidence="4" key="2">
    <citation type="submission" date="2023-06" db="EMBL/GenBank/DDBJ databases">
        <authorList>
            <consortium name="Lawrence Berkeley National Laboratory"/>
            <person name="Haridas S."/>
            <person name="Hensen N."/>
            <person name="Bonometti L."/>
            <person name="Westerberg I."/>
            <person name="Brannstrom I.O."/>
            <person name="Guillou S."/>
            <person name="Cros-Aarteil S."/>
            <person name="Calhoun S."/>
            <person name="Kuo A."/>
            <person name="Mondo S."/>
            <person name="Pangilinan J."/>
            <person name="Riley R."/>
            <person name="LaButti K."/>
            <person name="Andreopoulos B."/>
            <person name="Lipzen A."/>
            <person name="Chen C."/>
            <person name="Yanf M."/>
            <person name="Daum C."/>
            <person name="Ng V."/>
            <person name="Clum A."/>
            <person name="Steindorff A."/>
            <person name="Ohm R."/>
            <person name="Martin F."/>
            <person name="Silar P."/>
            <person name="Natvig D."/>
            <person name="Lalanne C."/>
            <person name="Gautier V."/>
            <person name="Ament-velasquez S.L."/>
            <person name="Kruys A."/>
            <person name="Hutchinson M.I."/>
            <person name="Powell A.J."/>
            <person name="Barry K."/>
            <person name="Miller A.N."/>
            <person name="Grigoriev I.V."/>
            <person name="Debuchy R."/>
            <person name="Gladieux P."/>
            <person name="Thoren M.H."/>
            <person name="Johannesson H."/>
        </authorList>
    </citation>
    <scope>NUCLEOTIDE SEQUENCE</scope>
    <source>
        <strain evidence="4">CBS 232.78</strain>
    </source>
</reference>
<evidence type="ECO:0000256" key="1">
    <source>
        <dbReference type="PROSITE-ProRule" id="PRU00723"/>
    </source>
</evidence>
<keyword evidence="1" id="KW-0862">Zinc</keyword>
<feature type="region of interest" description="Disordered" evidence="2">
    <location>
        <begin position="305"/>
        <end position="324"/>
    </location>
</feature>
<sequence>MSGYGDDYDPAGQYIAPLKAFEDLIYQRHDIEGAFGKAYIELMNKYRDKCRECDREKRNATIWEKEQRMSERELNGLKAAAESSMFAFAVIDGSGVVFREDLIVRGEEGGEEAAHELHREIKDYLQDRDLYFDIDNISVQVVLDVEGLTRTLHATGTLKGPDMGLLARFGRGFCRAQPLFSFTDVGYAKEQAEHKIRSIFEVMERNIQCRCLILGGLGDDGYASFLESFRGSSKICLLETTTAATFRNVSFSRISFPSIFRTEPLPARRPPPGLSLAPTQLASNPVSSARVGSFFASLNPLPSPASSAISPKPSTPVSLASVQPKREAEPNSYAAVSRISEAPLTIDISSKKTAANARPFYLLNRTDERIDVPLPRPDANVVRALEERRLKQGLNFCNRFHLTGVCKTVGCHFQHGDRLNIAEQLALKQKTRNLVCGALHQCRDFHCTQGHHCVTPGTCYFGDECRFADMHGMDITPTLKVYEDGTRQIVTDGR</sequence>
<evidence type="ECO:0000256" key="2">
    <source>
        <dbReference type="SAM" id="MobiDB-lite"/>
    </source>
</evidence>
<name>A0AAE0K1Y2_9PEZI</name>
<dbReference type="InterPro" id="IPR000571">
    <property type="entry name" value="Znf_CCCH"/>
</dbReference>
<gene>
    <name evidence="4" type="ORF">B0H63DRAFT_76895</name>
</gene>
<evidence type="ECO:0000313" key="4">
    <source>
        <dbReference type="EMBL" id="KAK3368511.1"/>
    </source>
</evidence>
<reference evidence="4" key="1">
    <citation type="journal article" date="2023" name="Mol. Phylogenet. Evol.">
        <title>Genome-scale phylogeny and comparative genomics of the fungal order Sordariales.</title>
        <authorList>
            <person name="Hensen N."/>
            <person name="Bonometti L."/>
            <person name="Westerberg I."/>
            <person name="Brannstrom I.O."/>
            <person name="Guillou S."/>
            <person name="Cros-Aarteil S."/>
            <person name="Calhoun S."/>
            <person name="Haridas S."/>
            <person name="Kuo A."/>
            <person name="Mondo S."/>
            <person name="Pangilinan J."/>
            <person name="Riley R."/>
            <person name="LaButti K."/>
            <person name="Andreopoulos B."/>
            <person name="Lipzen A."/>
            <person name="Chen C."/>
            <person name="Yan M."/>
            <person name="Daum C."/>
            <person name="Ng V."/>
            <person name="Clum A."/>
            <person name="Steindorff A."/>
            <person name="Ohm R.A."/>
            <person name="Martin F."/>
            <person name="Silar P."/>
            <person name="Natvig D.O."/>
            <person name="Lalanne C."/>
            <person name="Gautier V."/>
            <person name="Ament-Velasquez S.L."/>
            <person name="Kruys A."/>
            <person name="Hutchinson M.I."/>
            <person name="Powell A.J."/>
            <person name="Barry K."/>
            <person name="Miller A.N."/>
            <person name="Grigoriev I.V."/>
            <person name="Debuchy R."/>
            <person name="Gladieux P."/>
            <person name="Hiltunen Thoren M."/>
            <person name="Johannesson H."/>
        </authorList>
    </citation>
    <scope>NUCLEOTIDE SEQUENCE</scope>
    <source>
        <strain evidence="4">CBS 232.78</strain>
    </source>
</reference>
<protein>
    <recommendedName>
        <fullName evidence="3">C3H1-type domain-containing protein</fullName>
    </recommendedName>
</protein>
<evidence type="ECO:0000313" key="5">
    <source>
        <dbReference type="Proteomes" id="UP001285441"/>
    </source>
</evidence>
<proteinExistence type="predicted"/>